<evidence type="ECO:0000313" key="1">
    <source>
        <dbReference type="EMBL" id="TKC09082.1"/>
    </source>
</evidence>
<evidence type="ECO:0008006" key="3">
    <source>
        <dbReference type="Google" id="ProtNLM"/>
    </source>
</evidence>
<keyword evidence="2" id="KW-1185">Reference proteome</keyword>
<dbReference type="EMBL" id="SWBQ01000001">
    <property type="protein sequence ID" value="TKC09082.1"/>
    <property type="molecule type" value="Genomic_DNA"/>
</dbReference>
<proteinExistence type="predicted"/>
<comment type="caution">
    <text evidence="1">The sequence shown here is derived from an EMBL/GenBank/DDBJ whole genome shotgun (WGS) entry which is preliminary data.</text>
</comment>
<reference evidence="1 2" key="1">
    <citation type="submission" date="2019-04" db="EMBL/GenBank/DDBJ databases">
        <title>Pedobacter sp. RP-3-15 sp. nov., isolated from Arctic soil.</title>
        <authorList>
            <person name="Dahal R.H."/>
            <person name="Kim D.-U."/>
        </authorList>
    </citation>
    <scope>NUCLEOTIDE SEQUENCE [LARGE SCALE GENOMIC DNA]</scope>
    <source>
        <strain evidence="1 2">RP-3-15</strain>
    </source>
</reference>
<gene>
    <name evidence="1" type="ORF">FA047_03020</name>
</gene>
<sequence length="200" mass="22958">MNKLIKRISLPVILLLMVNVTYGQRSVIDKYLTHKVVINDLSHDVIAYVKPVDGIVPQSDRTYYWFSANKINSTQGGYSGRLLNGSFQDFYSNKSLKESGLFRAGLKSGKWKSWIESGRLTDEYNWSTGRKNGQYIKYDSLGNVKEKGKYRNDLLNGKQRTFAAGQEKVVLYKKGKITERKKLKMPAFISNIFKKKPKTK</sequence>
<dbReference type="Gene3D" id="3.90.930.1">
    <property type="match status" value="1"/>
</dbReference>
<organism evidence="1 2">
    <name type="scientific">Pedobacter frigoris</name>
    <dbReference type="NCBI Taxonomy" id="2571272"/>
    <lineage>
        <taxon>Bacteria</taxon>
        <taxon>Pseudomonadati</taxon>
        <taxon>Bacteroidota</taxon>
        <taxon>Sphingobacteriia</taxon>
        <taxon>Sphingobacteriales</taxon>
        <taxon>Sphingobacteriaceae</taxon>
        <taxon>Pedobacter</taxon>
    </lineage>
</organism>
<dbReference type="AlphaFoldDB" id="A0A4V5P2P3"/>
<evidence type="ECO:0000313" key="2">
    <source>
        <dbReference type="Proteomes" id="UP000307244"/>
    </source>
</evidence>
<protein>
    <recommendedName>
        <fullName evidence="3">MORN repeat variant</fullName>
    </recommendedName>
</protein>
<dbReference type="Proteomes" id="UP000307244">
    <property type="component" value="Unassembled WGS sequence"/>
</dbReference>
<dbReference type="OrthoDB" id="703600at2"/>
<dbReference type="RefSeq" id="WP_136834497.1">
    <property type="nucleotide sequence ID" value="NZ_SWBQ01000001.1"/>
</dbReference>
<accession>A0A4V5P2P3</accession>
<name>A0A4V5P2P3_9SPHI</name>
<dbReference type="SUPFAM" id="SSF82185">
    <property type="entry name" value="Histone H3 K4-specific methyltransferase SET7/9 N-terminal domain"/>
    <property type="match status" value="1"/>
</dbReference>